<gene>
    <name evidence="2" type="ORF">OVA965_LOCUS11990</name>
    <name evidence="3" type="ORF">TMI583_LOCUS11994</name>
</gene>
<feature type="domain" description="VWFA" evidence="1">
    <location>
        <begin position="134"/>
        <end position="282"/>
    </location>
</feature>
<reference evidence="2" key="1">
    <citation type="submission" date="2021-02" db="EMBL/GenBank/DDBJ databases">
        <authorList>
            <person name="Nowell W R."/>
        </authorList>
    </citation>
    <scope>NUCLEOTIDE SEQUENCE</scope>
</reference>
<evidence type="ECO:0000313" key="2">
    <source>
        <dbReference type="EMBL" id="CAF0947820.1"/>
    </source>
</evidence>
<dbReference type="InterPro" id="IPR002035">
    <property type="entry name" value="VWF_A"/>
</dbReference>
<dbReference type="Pfam" id="PF13519">
    <property type="entry name" value="VWA_2"/>
    <property type="match status" value="1"/>
</dbReference>
<accession>A0A8S2DMC6</accession>
<protein>
    <recommendedName>
        <fullName evidence="1">VWFA domain-containing protein</fullName>
    </recommendedName>
</protein>
<dbReference type="PROSITE" id="PS50234">
    <property type="entry name" value="VWFA"/>
    <property type="match status" value="1"/>
</dbReference>
<dbReference type="EMBL" id="CAJOBA010004736">
    <property type="protein sequence ID" value="CAF3722272.1"/>
    <property type="molecule type" value="Genomic_DNA"/>
</dbReference>
<dbReference type="InterPro" id="IPR036465">
    <property type="entry name" value="vWFA_dom_sf"/>
</dbReference>
<dbReference type="Gene3D" id="3.40.50.410">
    <property type="entry name" value="von Willebrand factor, type A domain"/>
    <property type="match status" value="1"/>
</dbReference>
<comment type="caution">
    <text evidence="2">The sequence shown here is derived from an EMBL/GenBank/DDBJ whole genome shotgun (WGS) entry which is preliminary data.</text>
</comment>
<evidence type="ECO:0000313" key="4">
    <source>
        <dbReference type="Proteomes" id="UP000677228"/>
    </source>
</evidence>
<evidence type="ECO:0000313" key="3">
    <source>
        <dbReference type="EMBL" id="CAF3722272.1"/>
    </source>
</evidence>
<dbReference type="Proteomes" id="UP000677228">
    <property type="component" value="Unassembled WGS sequence"/>
</dbReference>
<sequence>MKNFFDKNEPLAYSTLNAEFFGVSVKWPTHHTKKLDTFTKCRSSFPGSEDSKHRVYTGHQLRAFTGIKFENKEASLSQCDQVQDNDFIRYNETPMRWRDVKLSHPYSKWNFAGVASDQVASLRVNSRQGVTAFHYILLLDRSGSMSGANWDNLMIATKALIKGRIESGADDRITIIPFDDHVVHTDIFTNQKMNDINTNNIRFTGGGTEFGQPLQVVINVLSQLRNNNITPHLRTIILFISDGGAGYPKQQLDVLAPQVGQDIAEFWTVTIGGQNNMHKQINDRMQGTLKLAIDLTTLKAVFAEIIADRNCR</sequence>
<dbReference type="EMBL" id="CAJNOK010004731">
    <property type="protein sequence ID" value="CAF0947820.1"/>
    <property type="molecule type" value="Genomic_DNA"/>
</dbReference>
<evidence type="ECO:0000259" key="1">
    <source>
        <dbReference type="PROSITE" id="PS50234"/>
    </source>
</evidence>
<dbReference type="Proteomes" id="UP000682733">
    <property type="component" value="Unassembled WGS sequence"/>
</dbReference>
<proteinExistence type="predicted"/>
<dbReference type="AlphaFoldDB" id="A0A8S2DMC6"/>
<organism evidence="2 4">
    <name type="scientific">Didymodactylos carnosus</name>
    <dbReference type="NCBI Taxonomy" id="1234261"/>
    <lineage>
        <taxon>Eukaryota</taxon>
        <taxon>Metazoa</taxon>
        <taxon>Spiralia</taxon>
        <taxon>Gnathifera</taxon>
        <taxon>Rotifera</taxon>
        <taxon>Eurotatoria</taxon>
        <taxon>Bdelloidea</taxon>
        <taxon>Philodinida</taxon>
        <taxon>Philodinidae</taxon>
        <taxon>Didymodactylos</taxon>
    </lineage>
</organism>
<dbReference type="SUPFAM" id="SSF53300">
    <property type="entry name" value="vWA-like"/>
    <property type="match status" value="1"/>
</dbReference>
<name>A0A8S2DMC6_9BILA</name>
<dbReference type="CDD" id="cd00198">
    <property type="entry name" value="vWFA"/>
    <property type="match status" value="1"/>
</dbReference>